<evidence type="ECO:0000313" key="2">
    <source>
        <dbReference type="EMBL" id="MBB5055172.1"/>
    </source>
</evidence>
<dbReference type="AlphaFoldDB" id="A0A840N8N1"/>
<dbReference type="Proteomes" id="UP000521227">
    <property type="component" value="Unassembled WGS sequence"/>
</dbReference>
<gene>
    <name evidence="2" type="ORF">HNQ36_005183</name>
</gene>
<comment type="caution">
    <text evidence="2">The sequence shown here is derived from an EMBL/GenBank/DDBJ whole genome shotgun (WGS) entry which is preliminary data.</text>
</comment>
<name>A0A840N8N1_9BRAD</name>
<dbReference type="EMBL" id="JACHIJ010000012">
    <property type="protein sequence ID" value="MBB5055172.1"/>
    <property type="molecule type" value="Genomic_DNA"/>
</dbReference>
<evidence type="ECO:0000256" key="1">
    <source>
        <dbReference type="SAM" id="SignalP"/>
    </source>
</evidence>
<reference evidence="2 3" key="1">
    <citation type="submission" date="2020-08" db="EMBL/GenBank/DDBJ databases">
        <title>Genomic Encyclopedia of Type Strains, Phase IV (KMG-IV): sequencing the most valuable type-strain genomes for metagenomic binning, comparative biology and taxonomic classification.</title>
        <authorList>
            <person name="Goeker M."/>
        </authorList>
    </citation>
    <scope>NUCLEOTIDE SEQUENCE [LARGE SCALE GENOMIC DNA]</scope>
    <source>
        <strain evidence="2 3">DSM 17498</strain>
    </source>
</reference>
<feature type="chain" id="PRO_5032838331" description="Secreted protein" evidence="1">
    <location>
        <begin position="27"/>
        <end position="86"/>
    </location>
</feature>
<protein>
    <recommendedName>
        <fullName evidence="4">Secreted protein</fullName>
    </recommendedName>
</protein>
<feature type="signal peptide" evidence="1">
    <location>
        <begin position="1"/>
        <end position="26"/>
    </location>
</feature>
<keyword evidence="1" id="KW-0732">Signal</keyword>
<evidence type="ECO:0008006" key="4">
    <source>
        <dbReference type="Google" id="ProtNLM"/>
    </source>
</evidence>
<accession>A0A840N8N1</accession>
<evidence type="ECO:0000313" key="3">
    <source>
        <dbReference type="Proteomes" id="UP000521227"/>
    </source>
</evidence>
<sequence>MVRAVFKGAVLGAFLLVLLPANGAQAFGDEPRWPGFGYSYDPAIASGCWKWNWQQYSWYDHCPVYVHPKAYMFSRPSSRTGLRTKS</sequence>
<organism evidence="2 3">
    <name type="scientific">Afipia massiliensis</name>
    <dbReference type="NCBI Taxonomy" id="211460"/>
    <lineage>
        <taxon>Bacteria</taxon>
        <taxon>Pseudomonadati</taxon>
        <taxon>Pseudomonadota</taxon>
        <taxon>Alphaproteobacteria</taxon>
        <taxon>Hyphomicrobiales</taxon>
        <taxon>Nitrobacteraceae</taxon>
        <taxon>Afipia</taxon>
    </lineage>
</organism>
<proteinExistence type="predicted"/>